<evidence type="ECO:0000256" key="2">
    <source>
        <dbReference type="ARBA" id="ARBA00022729"/>
    </source>
</evidence>
<dbReference type="Gene3D" id="3.40.50.2300">
    <property type="match status" value="2"/>
</dbReference>
<reference evidence="5" key="1">
    <citation type="journal article" date="2015" name="Genome Announc.">
        <title>Draft Genome Sequence of Anaerolineae Strain TC1, a Novel Isolate from a Methanogenic Wastewater Treatment System.</title>
        <authorList>
            <person name="Matsuura N."/>
            <person name="Tourlousse D.M."/>
            <person name="Sun L."/>
            <person name="Toyonaga M."/>
            <person name="Kuroda K."/>
            <person name="Ohashi A."/>
            <person name="Cruz R."/>
            <person name="Yamaguchi T."/>
            <person name="Sekiguchi Y."/>
        </authorList>
    </citation>
    <scope>NUCLEOTIDE SEQUENCE [LARGE SCALE GENOMIC DNA]</scope>
    <source>
        <strain evidence="5">TC1</strain>
    </source>
</reference>
<dbReference type="Pfam" id="PF13458">
    <property type="entry name" value="Peripla_BP_6"/>
    <property type="match status" value="1"/>
</dbReference>
<feature type="signal peptide" evidence="3">
    <location>
        <begin position="1"/>
        <end position="23"/>
    </location>
</feature>
<dbReference type="RefSeq" id="WP_062282764.1">
    <property type="nucleotide sequence ID" value="NZ_DF968181.1"/>
</dbReference>
<evidence type="ECO:0000313" key="6">
    <source>
        <dbReference type="Proteomes" id="UP000053370"/>
    </source>
</evidence>
<dbReference type="InterPro" id="IPR028081">
    <property type="entry name" value="Leu-bd"/>
</dbReference>
<dbReference type="CDD" id="cd06347">
    <property type="entry name" value="PBP1_ABC_LivK_ligand_binding-like"/>
    <property type="match status" value="1"/>
</dbReference>
<gene>
    <name evidence="5" type="ORF">ATC1_131463</name>
</gene>
<feature type="chain" id="PRO_5006633205" evidence="3">
    <location>
        <begin position="24"/>
        <end position="386"/>
    </location>
</feature>
<protein>
    <submittedName>
        <fullName evidence="5">ABC-type branched-chain amino acid transport system, periplasmic component</fullName>
    </submittedName>
</protein>
<keyword evidence="2 3" id="KW-0732">Signal</keyword>
<evidence type="ECO:0000313" key="5">
    <source>
        <dbReference type="EMBL" id="GAP41473.1"/>
    </source>
</evidence>
<accession>A0A0S7BVE7</accession>
<dbReference type="InterPro" id="IPR051010">
    <property type="entry name" value="BCAA_transport"/>
</dbReference>
<dbReference type="OrthoDB" id="9783240at2"/>
<evidence type="ECO:0000256" key="1">
    <source>
        <dbReference type="ARBA" id="ARBA00010062"/>
    </source>
</evidence>
<dbReference type="PANTHER" id="PTHR30483:SF6">
    <property type="entry name" value="PERIPLASMIC BINDING PROTEIN OF ABC TRANSPORTER FOR NATURAL AMINO ACIDS"/>
    <property type="match status" value="1"/>
</dbReference>
<evidence type="ECO:0000259" key="4">
    <source>
        <dbReference type="Pfam" id="PF13458"/>
    </source>
</evidence>
<organism evidence="5">
    <name type="scientific">Flexilinea flocculi</name>
    <dbReference type="NCBI Taxonomy" id="1678840"/>
    <lineage>
        <taxon>Bacteria</taxon>
        <taxon>Bacillati</taxon>
        <taxon>Chloroflexota</taxon>
        <taxon>Anaerolineae</taxon>
        <taxon>Anaerolineales</taxon>
        <taxon>Anaerolineaceae</taxon>
        <taxon>Flexilinea</taxon>
    </lineage>
</organism>
<dbReference type="PANTHER" id="PTHR30483">
    <property type="entry name" value="LEUCINE-SPECIFIC-BINDING PROTEIN"/>
    <property type="match status" value="1"/>
</dbReference>
<dbReference type="STRING" id="1678840.ATC1_131463"/>
<feature type="domain" description="Leucine-binding protein" evidence="4">
    <location>
        <begin position="28"/>
        <end position="376"/>
    </location>
</feature>
<dbReference type="EMBL" id="DF968181">
    <property type="protein sequence ID" value="GAP41473.1"/>
    <property type="molecule type" value="Genomic_DNA"/>
</dbReference>
<proteinExistence type="inferred from homology"/>
<dbReference type="InterPro" id="IPR028082">
    <property type="entry name" value="Peripla_BP_I"/>
</dbReference>
<dbReference type="Proteomes" id="UP000053370">
    <property type="component" value="Unassembled WGS sequence"/>
</dbReference>
<dbReference type="AlphaFoldDB" id="A0A0S7BVE7"/>
<comment type="similarity">
    <text evidence="1">Belongs to the leucine-binding protein family.</text>
</comment>
<sequence>MKKLYFVILCLLAFGMIFGSAIAADEDTIYFGVNYELTGANPIIGESAIKGVDMAVNEINEAGGLVVNGKSYKFAYKALDNGFNTDESALNAQEFADDESIVASIGPNDSDMCMATQAIACGDGLPMISPWSTLVELTSCEYYFRACFTDTFQGAILANYAYNYENARTAAVLYDMSNPYNEGVATRFSEVFKELGGEVVESQTYNGKTGEEDFTSQLTKITGKNPDILLMPNFYEEIVSQATQARDMGYKGKFLGSDTWVDTSLLEWDTEGLLEGSAVVGHYHKDIASDVALKFIDNYHKIYGETGDPNDIVALNYDAVYLLKTAIENGQSFERKAIRDSLANIEVYEGVTGTMTFNNGNGDPTKSAVIMKIVDGKFQYVDSVTP</sequence>
<dbReference type="SUPFAM" id="SSF53822">
    <property type="entry name" value="Periplasmic binding protein-like I"/>
    <property type="match status" value="1"/>
</dbReference>
<keyword evidence="6" id="KW-1185">Reference proteome</keyword>
<evidence type="ECO:0000256" key="3">
    <source>
        <dbReference type="SAM" id="SignalP"/>
    </source>
</evidence>
<name>A0A0S7BVE7_9CHLR</name>